<accession>A0A915EP43</accession>
<dbReference type="Proteomes" id="UP000887574">
    <property type="component" value="Unplaced"/>
</dbReference>
<sequence length="87" mass="9226">MNETTGKFQSTTCSTGSSTAHQMEMFKKKTSGSSSTTSSLVGYSGGQGPIMKIQEKTEKSMPMFKKPVLKQLANSSSLSSPLQSAPN</sequence>
<evidence type="ECO:0000313" key="3">
    <source>
        <dbReference type="WBParaSite" id="jg798"/>
    </source>
</evidence>
<proteinExistence type="predicted"/>
<organism evidence="2 3">
    <name type="scientific">Ditylenchus dipsaci</name>
    <dbReference type="NCBI Taxonomy" id="166011"/>
    <lineage>
        <taxon>Eukaryota</taxon>
        <taxon>Metazoa</taxon>
        <taxon>Ecdysozoa</taxon>
        <taxon>Nematoda</taxon>
        <taxon>Chromadorea</taxon>
        <taxon>Rhabditida</taxon>
        <taxon>Tylenchina</taxon>
        <taxon>Tylenchomorpha</taxon>
        <taxon>Sphaerularioidea</taxon>
        <taxon>Anguinidae</taxon>
        <taxon>Anguininae</taxon>
        <taxon>Ditylenchus</taxon>
    </lineage>
</organism>
<evidence type="ECO:0000256" key="1">
    <source>
        <dbReference type="SAM" id="MobiDB-lite"/>
    </source>
</evidence>
<protein>
    <submittedName>
        <fullName evidence="3">Uncharacterized protein</fullName>
    </submittedName>
</protein>
<feature type="region of interest" description="Disordered" evidence="1">
    <location>
        <begin position="1"/>
        <end position="87"/>
    </location>
</feature>
<dbReference type="WBParaSite" id="jg798">
    <property type="protein sequence ID" value="jg798"/>
    <property type="gene ID" value="jg798"/>
</dbReference>
<evidence type="ECO:0000313" key="2">
    <source>
        <dbReference type="Proteomes" id="UP000887574"/>
    </source>
</evidence>
<feature type="compositionally biased region" description="Polar residues" evidence="1">
    <location>
        <begin position="1"/>
        <end position="21"/>
    </location>
</feature>
<reference evidence="3" key="1">
    <citation type="submission" date="2022-11" db="UniProtKB">
        <authorList>
            <consortium name="WormBaseParasite"/>
        </authorList>
    </citation>
    <scope>IDENTIFICATION</scope>
</reference>
<name>A0A915EP43_9BILA</name>
<dbReference type="AlphaFoldDB" id="A0A915EP43"/>
<feature type="compositionally biased region" description="Low complexity" evidence="1">
    <location>
        <begin position="71"/>
        <end position="87"/>
    </location>
</feature>
<keyword evidence="2" id="KW-1185">Reference proteome</keyword>